<protein>
    <submittedName>
        <fullName evidence="7">Glycoside hydrolase family 5 protein</fullName>
    </submittedName>
</protein>
<name>A0A5S3NY88_9SPHN</name>
<dbReference type="OrthoDB" id="9800955at2"/>
<organism evidence="7 8">
    <name type="scientific">Qipengyuania marisflavi</name>
    <dbReference type="NCBI Taxonomy" id="2486356"/>
    <lineage>
        <taxon>Bacteria</taxon>
        <taxon>Pseudomonadati</taxon>
        <taxon>Pseudomonadota</taxon>
        <taxon>Alphaproteobacteria</taxon>
        <taxon>Sphingomonadales</taxon>
        <taxon>Erythrobacteraceae</taxon>
        <taxon>Qipengyuania</taxon>
    </lineage>
</organism>
<dbReference type="SUPFAM" id="SSF51445">
    <property type="entry name" value="(Trans)glycosidases"/>
    <property type="match status" value="1"/>
</dbReference>
<keyword evidence="8" id="KW-1185">Reference proteome</keyword>
<dbReference type="InterPro" id="IPR001547">
    <property type="entry name" value="Glyco_hydro_5"/>
</dbReference>
<evidence type="ECO:0000313" key="7">
    <source>
        <dbReference type="EMBL" id="TMM45181.1"/>
    </source>
</evidence>
<dbReference type="GO" id="GO:0008422">
    <property type="term" value="F:beta-glucosidase activity"/>
    <property type="evidence" value="ECO:0007669"/>
    <property type="project" value="TreeGrafter"/>
</dbReference>
<keyword evidence="3 4" id="KW-0326">Glycosidase</keyword>
<dbReference type="InterPro" id="IPR050386">
    <property type="entry name" value="Glycosyl_hydrolase_5"/>
</dbReference>
<evidence type="ECO:0000256" key="3">
    <source>
        <dbReference type="ARBA" id="ARBA00023295"/>
    </source>
</evidence>
<gene>
    <name evidence="7" type="ORF">FEV51_12915</name>
</gene>
<dbReference type="PANTHER" id="PTHR31297:SF17">
    <property type="entry name" value="ENDOGLUCANASE"/>
    <property type="match status" value="1"/>
</dbReference>
<dbReference type="EMBL" id="VCAO01000013">
    <property type="protein sequence ID" value="TMM45181.1"/>
    <property type="molecule type" value="Genomic_DNA"/>
</dbReference>
<dbReference type="PANTHER" id="PTHR31297">
    <property type="entry name" value="GLUCAN ENDO-1,6-BETA-GLUCOSIDASE B"/>
    <property type="match status" value="1"/>
</dbReference>
<reference evidence="7 8" key="1">
    <citation type="submission" date="2019-05" db="EMBL/GenBank/DDBJ databases">
        <title>Erythrobacter marisflavi sp. nov., isolated from isolated from water of an estuary environment.</title>
        <authorList>
            <person name="Yoon J.-H."/>
        </authorList>
    </citation>
    <scope>NUCLEOTIDE SEQUENCE [LARGE SCALE GENOMIC DNA]</scope>
    <source>
        <strain evidence="7 8">KEM-5</strain>
    </source>
</reference>
<keyword evidence="2 4" id="KW-0378">Hydrolase</keyword>
<evidence type="ECO:0000256" key="5">
    <source>
        <dbReference type="SAM" id="MobiDB-lite"/>
    </source>
</evidence>
<evidence type="ECO:0000256" key="4">
    <source>
        <dbReference type="RuleBase" id="RU361153"/>
    </source>
</evidence>
<accession>A0A5S3NY88</accession>
<feature type="domain" description="Glycoside hydrolase family 5" evidence="6">
    <location>
        <begin position="10"/>
        <end position="274"/>
    </location>
</feature>
<dbReference type="GO" id="GO:0009986">
    <property type="term" value="C:cell surface"/>
    <property type="evidence" value="ECO:0007669"/>
    <property type="project" value="TreeGrafter"/>
</dbReference>
<dbReference type="GO" id="GO:0005576">
    <property type="term" value="C:extracellular region"/>
    <property type="evidence" value="ECO:0007669"/>
    <property type="project" value="TreeGrafter"/>
</dbReference>
<dbReference type="Gene3D" id="3.20.20.80">
    <property type="entry name" value="Glycosidases"/>
    <property type="match status" value="1"/>
</dbReference>
<dbReference type="InterPro" id="IPR017853">
    <property type="entry name" value="GH"/>
</dbReference>
<dbReference type="Gene3D" id="2.60.120.260">
    <property type="entry name" value="Galactose-binding domain-like"/>
    <property type="match status" value="1"/>
</dbReference>
<dbReference type="Pfam" id="PF00150">
    <property type="entry name" value="Cellulase"/>
    <property type="match status" value="1"/>
</dbReference>
<feature type="region of interest" description="Disordered" evidence="5">
    <location>
        <begin position="299"/>
        <end position="321"/>
    </location>
</feature>
<dbReference type="GO" id="GO:0009251">
    <property type="term" value="P:glucan catabolic process"/>
    <property type="evidence" value="ECO:0007669"/>
    <property type="project" value="TreeGrafter"/>
</dbReference>
<comment type="similarity">
    <text evidence="4">Belongs to the glycosyl hydrolase 5 (cellulase A) family.</text>
</comment>
<dbReference type="AlphaFoldDB" id="A0A5S3NY88"/>
<evidence type="ECO:0000256" key="1">
    <source>
        <dbReference type="ARBA" id="ARBA00022729"/>
    </source>
</evidence>
<proteinExistence type="inferred from homology"/>
<comment type="caution">
    <text evidence="7">The sequence shown here is derived from an EMBL/GenBank/DDBJ whole genome shotgun (WGS) entry which is preliminary data.</text>
</comment>
<dbReference type="InterPro" id="IPR008979">
    <property type="entry name" value="Galactose-bd-like_sf"/>
</dbReference>
<evidence type="ECO:0000313" key="8">
    <source>
        <dbReference type="Proteomes" id="UP000309668"/>
    </source>
</evidence>
<evidence type="ECO:0000256" key="2">
    <source>
        <dbReference type="ARBA" id="ARBA00022801"/>
    </source>
</evidence>
<dbReference type="Proteomes" id="UP000309668">
    <property type="component" value="Unassembled WGS sequence"/>
</dbReference>
<keyword evidence="1" id="KW-0732">Signal</keyword>
<evidence type="ECO:0000259" key="6">
    <source>
        <dbReference type="Pfam" id="PF00150"/>
    </source>
</evidence>
<dbReference type="SUPFAM" id="SSF49785">
    <property type="entry name" value="Galactose-binding domain-like"/>
    <property type="match status" value="1"/>
</dbReference>
<sequence>MGNSLEPEQEGSWGGTKIAEEDFARIKAAGFDTVRIPVRWHNKSLDQAPYTVDAAWMDRVDEVVSWALAADLNVILNSHHFDPIYENPEGVAAWHGGVWEQIAARFADAPEDRLWFELENEPHNKLDHSNLLDTLAPALAAVRATNPTRAVIYGGENWSGINSLATLPLPGDANIYPTFHYYDPFEFTHQGASWTEPNMPPPGRKFGSAADLQQLSDDADKVRAYTARTGKLPFMGETGAYDKHISVPERAAYHRAVREAFAPTGVGICTWAYANTFPFFDQQSGQWVPGLRAAMGLEEPGTSAQTQASPDVPQADEAGEPAGRRLPKALQDFDAQLPGWLVNDPTSLAMVSYGDTLSREPIVDEAIPGGGAALRFSNTRAGDPWSAGSNVPLLADIEEGRRITIGFFARTLHGGAADGLGRVSVRFQQDAYPYPGFGDRTLSIGKEWQFYEVSAVADRKIARRAAVVAMQFGAQEQIVEIGQIIVVVGAASIIG</sequence>